<dbReference type="AlphaFoldDB" id="N6UMF3"/>
<dbReference type="PANTHER" id="PTHR11851:SF226">
    <property type="entry name" value="CYTOCHROME B-C1 COMPLEX SUBUNIT 2, MITOCHONDRIAL"/>
    <property type="match status" value="1"/>
</dbReference>
<comment type="subcellular location">
    <subcellularLocation>
        <location evidence="1">Mitochondrion</location>
    </subcellularLocation>
</comment>
<name>N6UMF3_DENPD</name>
<dbReference type="GO" id="GO:0016020">
    <property type="term" value="C:membrane"/>
    <property type="evidence" value="ECO:0007669"/>
    <property type="project" value="UniProtKB-ARBA"/>
</dbReference>
<dbReference type="Gene3D" id="3.30.830.10">
    <property type="entry name" value="Metalloenzyme, LuxS/M16 peptidase-like"/>
    <property type="match status" value="2"/>
</dbReference>
<reference evidence="6 8" key="1">
    <citation type="journal article" date="2013" name="Genome Biol.">
        <title>Draft genome of the mountain pine beetle, Dendroctonus ponderosae Hopkins, a major forest pest.</title>
        <authorList>
            <person name="Keeling C.I."/>
            <person name="Yuen M.M."/>
            <person name="Liao N.Y."/>
            <person name="Docking T.R."/>
            <person name="Chan S.K."/>
            <person name="Taylor G.A."/>
            <person name="Palmquist D.L."/>
            <person name="Jackman S.D."/>
            <person name="Nguyen A."/>
            <person name="Li M."/>
            <person name="Henderson H."/>
            <person name="Janes J.K."/>
            <person name="Zhao Y."/>
            <person name="Pandoh P."/>
            <person name="Moore R."/>
            <person name="Sperling F.A."/>
            <person name="Huber D.P."/>
            <person name="Birol I."/>
            <person name="Jones S.J."/>
            <person name="Bohlmann J."/>
        </authorList>
    </citation>
    <scope>NUCLEOTIDE SEQUENCE</scope>
</reference>
<accession>N6UMF3</accession>
<dbReference type="InterPro" id="IPR007863">
    <property type="entry name" value="Peptidase_M16_C"/>
</dbReference>
<keyword evidence="2" id="KW-0809">Transit peptide</keyword>
<sequence length="443" mass="46076">MASNIAKRSLFRAIGTRGYAQLSPVSGTTSYDVKTSLLSNKLVVVAAENESPIARVSIVFRAGARNETAENVGVTHVLRVAAGLSTRNKSQFAIVRNIQQVGANLIATADRETISYTLEGTRQAVEQALPFLAEVATQQVFKPWEVVELSDRLKLELAVRPKLQVRAVDLLHKAAFRTGLGNSLFVPKFQIGKISSETLQHYVASNFVSGRSAVVGLGLDEAKVKQLAQSLSLSDNDGVNNASPYKGGEIRSDKGGDFAFVAIAGEGAPVTNAKEAVAAAVLQRALGVGPQIKWSTSDNGILSKAIAGASSEPFASSAINANYSDTGLVGVLLAAPARSAGKLVEGAVKVLKSGSVSDADVARGKAQLKASVLLELESGSRAVQLLGTQAVLTGAAISPCELASAIDSVTTGDVRNALQKAGKKLTIAAVGNLSTVPYADELK</sequence>
<dbReference type="HOGENOM" id="CLU_009902_0_0_1"/>
<dbReference type="SUPFAM" id="SSF63411">
    <property type="entry name" value="LuxS/MPP-like metallohydrolase"/>
    <property type="match status" value="2"/>
</dbReference>
<dbReference type="Pfam" id="PF05193">
    <property type="entry name" value="Peptidase_M16_C"/>
    <property type="match status" value="1"/>
</dbReference>
<dbReference type="GO" id="GO:0046872">
    <property type="term" value="F:metal ion binding"/>
    <property type="evidence" value="ECO:0007669"/>
    <property type="project" value="InterPro"/>
</dbReference>
<dbReference type="FunFam" id="3.30.830.10:FF:000039">
    <property type="entry name" value="Ubiquinol-cytochrome c reductase core subunit 2"/>
    <property type="match status" value="1"/>
</dbReference>
<protein>
    <recommendedName>
        <fullName evidence="9">Peptidase M16 N-terminal domain-containing protein</fullName>
    </recommendedName>
</protein>
<feature type="domain" description="Peptidase M16 C-terminal" evidence="5">
    <location>
        <begin position="193"/>
        <end position="368"/>
    </location>
</feature>
<dbReference type="InterPro" id="IPR050361">
    <property type="entry name" value="MPP/UQCRC_Complex"/>
</dbReference>
<dbReference type="PANTHER" id="PTHR11851">
    <property type="entry name" value="METALLOPROTEASE"/>
    <property type="match status" value="1"/>
</dbReference>
<proteinExistence type="predicted"/>
<organism evidence="6">
    <name type="scientific">Dendroctonus ponderosae</name>
    <name type="common">Mountain pine beetle</name>
    <dbReference type="NCBI Taxonomy" id="77166"/>
    <lineage>
        <taxon>Eukaryota</taxon>
        <taxon>Metazoa</taxon>
        <taxon>Ecdysozoa</taxon>
        <taxon>Arthropoda</taxon>
        <taxon>Hexapoda</taxon>
        <taxon>Insecta</taxon>
        <taxon>Pterygota</taxon>
        <taxon>Neoptera</taxon>
        <taxon>Endopterygota</taxon>
        <taxon>Coleoptera</taxon>
        <taxon>Polyphaga</taxon>
        <taxon>Cucujiformia</taxon>
        <taxon>Curculionidae</taxon>
        <taxon>Scolytinae</taxon>
        <taxon>Dendroctonus</taxon>
    </lineage>
</organism>
<dbReference type="STRING" id="77166.N6UMF3"/>
<evidence type="ECO:0000256" key="3">
    <source>
        <dbReference type="ARBA" id="ARBA00023128"/>
    </source>
</evidence>
<evidence type="ECO:0000259" key="5">
    <source>
        <dbReference type="Pfam" id="PF05193"/>
    </source>
</evidence>
<keyword evidence="3" id="KW-0496">Mitochondrion</keyword>
<dbReference type="Proteomes" id="UP000030742">
    <property type="component" value="Unassembled WGS sequence"/>
</dbReference>
<gene>
    <name evidence="7" type="ORF">D910_07313</name>
    <name evidence="6" type="ORF">YQE_03716</name>
</gene>
<dbReference type="InterPro" id="IPR011765">
    <property type="entry name" value="Pept_M16_N"/>
</dbReference>
<dbReference type="InterPro" id="IPR011249">
    <property type="entry name" value="Metalloenz_LuxS/M16"/>
</dbReference>
<dbReference type="EMBL" id="KB632195">
    <property type="protein sequence ID" value="ERL89954.1"/>
    <property type="molecule type" value="Genomic_DNA"/>
</dbReference>
<evidence type="ECO:0000259" key="4">
    <source>
        <dbReference type="Pfam" id="PF00675"/>
    </source>
</evidence>
<evidence type="ECO:0008006" key="9">
    <source>
        <dbReference type="Google" id="ProtNLM"/>
    </source>
</evidence>
<dbReference type="OMA" id="APKFALY"/>
<dbReference type="FunFam" id="3.30.830.10:FF:000021">
    <property type="entry name" value="Cytochrome b-c1 complex subunit 2"/>
    <property type="match status" value="1"/>
</dbReference>
<feature type="domain" description="Peptidase M16 N-terminal" evidence="4">
    <location>
        <begin position="44"/>
        <end position="187"/>
    </location>
</feature>
<dbReference type="GO" id="GO:0005739">
    <property type="term" value="C:mitochondrion"/>
    <property type="evidence" value="ECO:0007669"/>
    <property type="project" value="UniProtKB-SubCell"/>
</dbReference>
<evidence type="ECO:0000313" key="7">
    <source>
        <dbReference type="EMBL" id="ERL89954.1"/>
    </source>
</evidence>
<evidence type="ECO:0000313" key="6">
    <source>
        <dbReference type="EMBL" id="ENN79897.1"/>
    </source>
</evidence>
<feature type="non-terminal residue" evidence="6">
    <location>
        <position position="1"/>
    </location>
</feature>
<dbReference type="EMBL" id="KB740635">
    <property type="protein sequence ID" value="ENN79897.1"/>
    <property type="molecule type" value="Genomic_DNA"/>
</dbReference>
<evidence type="ECO:0000313" key="8">
    <source>
        <dbReference type="Proteomes" id="UP000030742"/>
    </source>
</evidence>
<dbReference type="OrthoDB" id="6369905at2759"/>
<dbReference type="Pfam" id="PF00675">
    <property type="entry name" value="Peptidase_M16"/>
    <property type="match status" value="1"/>
</dbReference>
<evidence type="ECO:0000256" key="1">
    <source>
        <dbReference type="ARBA" id="ARBA00004173"/>
    </source>
</evidence>
<evidence type="ECO:0000256" key="2">
    <source>
        <dbReference type="ARBA" id="ARBA00022946"/>
    </source>
</evidence>